<dbReference type="InterPro" id="IPR000477">
    <property type="entry name" value="RT_dom"/>
</dbReference>
<dbReference type="GO" id="GO:0046872">
    <property type="term" value="F:metal ion binding"/>
    <property type="evidence" value="ECO:0007669"/>
    <property type="project" value="UniProtKB-KW"/>
</dbReference>
<dbReference type="Pfam" id="PF00078">
    <property type="entry name" value="RVT_1"/>
    <property type="match status" value="1"/>
</dbReference>
<comment type="catalytic activity">
    <reaction evidence="9">
        <text>DNA(n) + a 2'-deoxyribonucleoside 5'-triphosphate = DNA(n+1) + diphosphate</text>
        <dbReference type="Rhea" id="RHEA:22508"/>
        <dbReference type="Rhea" id="RHEA-COMP:17339"/>
        <dbReference type="Rhea" id="RHEA-COMP:17340"/>
        <dbReference type="ChEBI" id="CHEBI:33019"/>
        <dbReference type="ChEBI" id="CHEBI:61560"/>
        <dbReference type="ChEBI" id="CHEBI:173112"/>
        <dbReference type="EC" id="2.7.7.49"/>
    </reaction>
</comment>
<evidence type="ECO:0000256" key="8">
    <source>
        <dbReference type="ARBA" id="ARBA00034120"/>
    </source>
</evidence>
<dbReference type="PROSITE" id="PS50878">
    <property type="entry name" value="RT_POL"/>
    <property type="match status" value="1"/>
</dbReference>
<evidence type="ECO:0000259" key="10">
    <source>
        <dbReference type="PROSITE" id="PS50878"/>
    </source>
</evidence>
<keyword evidence="12" id="KW-1185">Reference proteome</keyword>
<evidence type="ECO:0000256" key="3">
    <source>
        <dbReference type="ARBA" id="ARBA00022695"/>
    </source>
</evidence>
<dbReference type="GO" id="GO:0003723">
    <property type="term" value="F:RNA binding"/>
    <property type="evidence" value="ECO:0007669"/>
    <property type="project" value="InterPro"/>
</dbReference>
<proteinExistence type="inferred from homology"/>
<evidence type="ECO:0000256" key="5">
    <source>
        <dbReference type="ARBA" id="ARBA00022842"/>
    </source>
</evidence>
<dbReference type="EC" id="2.7.7.49" evidence="1"/>
<dbReference type="NCBIfam" id="NF038233">
    <property type="entry name" value="retron_St85_RT"/>
    <property type="match status" value="1"/>
</dbReference>
<sequence>MEWSTLRNAIIRKCKEHRKGDEYSEALLSYSEKLFVQNLPIITCPAHLSLLIGLEHDYVCRMAFSPEHFYRHFTIKKANGKDRSIDEPLPDLKFVQQWILSNILENVPVSTYAKAFIKKRGVKENARFHRAQTVVVTMDIKDFFPSINLQQIVNIFCTLGYSNDVSNFIAHLCCYHYSLPQGAPTSPYLSNIRMREFDKKVVDYSSPLKIRYTRYADDISLSGNFNPHTAIKYLSSLVFKEGFSINAEKTRVAYQNARQEITGIVVNSHMQVPKAQRKKIRQEVYYIKKYGLDSHLSHISETRENYLNHLLGKINFARYINPKDQEMQEYYETIKKILILFRNESF</sequence>
<dbReference type="RefSeq" id="WP_212506743.1">
    <property type="nucleotide sequence ID" value="NZ_CP060696.1"/>
</dbReference>
<name>A0A7G9WG67_9FIRM</name>
<evidence type="ECO:0000313" key="12">
    <source>
        <dbReference type="Proteomes" id="UP000516046"/>
    </source>
</evidence>
<gene>
    <name evidence="11" type="ORF">H6X83_12230</name>
</gene>
<evidence type="ECO:0000313" key="11">
    <source>
        <dbReference type="EMBL" id="QNO17679.1"/>
    </source>
</evidence>
<evidence type="ECO:0000256" key="1">
    <source>
        <dbReference type="ARBA" id="ARBA00012493"/>
    </source>
</evidence>
<dbReference type="SUPFAM" id="SSF56672">
    <property type="entry name" value="DNA/RNA polymerases"/>
    <property type="match status" value="1"/>
</dbReference>
<keyword evidence="5" id="KW-0460">Magnesium</keyword>
<keyword evidence="3" id="KW-0548">Nucleotidyltransferase</keyword>
<dbReference type="KEGG" id="caml:H6X83_12230"/>
<dbReference type="Proteomes" id="UP000516046">
    <property type="component" value="Chromosome"/>
</dbReference>
<dbReference type="EMBL" id="CP060696">
    <property type="protein sequence ID" value="QNO17679.1"/>
    <property type="molecule type" value="Genomic_DNA"/>
</dbReference>
<evidence type="ECO:0000256" key="4">
    <source>
        <dbReference type="ARBA" id="ARBA00022723"/>
    </source>
</evidence>
<keyword evidence="2" id="KW-0808">Transferase</keyword>
<dbReference type="GO" id="GO:0003964">
    <property type="term" value="F:RNA-directed DNA polymerase activity"/>
    <property type="evidence" value="ECO:0007669"/>
    <property type="project" value="UniProtKB-KW"/>
</dbReference>
<protein>
    <recommendedName>
        <fullName evidence="1">RNA-directed DNA polymerase</fullName>
        <ecNumber evidence="1">2.7.7.49</ecNumber>
    </recommendedName>
</protein>
<dbReference type="InterPro" id="IPR051083">
    <property type="entry name" value="GrpII_Intron_Splice-Mob/Def"/>
</dbReference>
<comment type="similarity">
    <text evidence="8">Belongs to the bacterial reverse transcriptase family.</text>
</comment>
<dbReference type="AlphaFoldDB" id="A0A7G9WG67"/>
<keyword evidence="4" id="KW-0479">Metal-binding</keyword>
<dbReference type="InterPro" id="IPR000123">
    <property type="entry name" value="Reverse_transcriptase_msDNA"/>
</dbReference>
<reference evidence="11 12" key="1">
    <citation type="submission" date="2020-08" db="EMBL/GenBank/DDBJ databases">
        <authorList>
            <person name="Ren C."/>
            <person name="Gu Y."/>
            <person name="Xu Y."/>
        </authorList>
    </citation>
    <scope>NUCLEOTIDE SEQUENCE [LARGE SCALE GENOMIC DNA]</scope>
    <source>
        <strain evidence="11 12">LBM18003</strain>
    </source>
</reference>
<dbReference type="GO" id="GO:0051607">
    <property type="term" value="P:defense response to virus"/>
    <property type="evidence" value="ECO:0007669"/>
    <property type="project" value="UniProtKB-KW"/>
</dbReference>
<keyword evidence="7" id="KW-0051">Antiviral defense</keyword>
<evidence type="ECO:0000256" key="2">
    <source>
        <dbReference type="ARBA" id="ARBA00022679"/>
    </source>
</evidence>
<accession>A0A7G9WG67</accession>
<evidence type="ECO:0000256" key="9">
    <source>
        <dbReference type="ARBA" id="ARBA00048173"/>
    </source>
</evidence>
<dbReference type="PANTHER" id="PTHR34047:SF7">
    <property type="entry name" value="RNA-DIRECTED DNA POLYMERASE"/>
    <property type="match status" value="1"/>
</dbReference>
<dbReference type="PRINTS" id="PR00866">
    <property type="entry name" value="RNADNAPOLMS"/>
</dbReference>
<evidence type="ECO:0000256" key="7">
    <source>
        <dbReference type="ARBA" id="ARBA00023118"/>
    </source>
</evidence>
<dbReference type="InterPro" id="IPR043502">
    <property type="entry name" value="DNA/RNA_pol_sf"/>
</dbReference>
<keyword evidence="6 11" id="KW-0695">RNA-directed DNA polymerase</keyword>
<dbReference type="PANTHER" id="PTHR34047">
    <property type="entry name" value="NUCLEAR INTRON MATURASE 1, MITOCHONDRIAL-RELATED"/>
    <property type="match status" value="1"/>
</dbReference>
<organism evidence="11 12">
    <name type="scientific">Caproicibacterium amylolyticum</name>
    <dbReference type="NCBI Taxonomy" id="2766537"/>
    <lineage>
        <taxon>Bacteria</taxon>
        <taxon>Bacillati</taxon>
        <taxon>Bacillota</taxon>
        <taxon>Clostridia</taxon>
        <taxon>Eubacteriales</taxon>
        <taxon>Oscillospiraceae</taxon>
        <taxon>Caproicibacterium</taxon>
    </lineage>
</organism>
<evidence type="ECO:0000256" key="6">
    <source>
        <dbReference type="ARBA" id="ARBA00022918"/>
    </source>
</evidence>
<dbReference type="CDD" id="cd03487">
    <property type="entry name" value="RT_Bac_retron_II"/>
    <property type="match status" value="1"/>
</dbReference>
<feature type="domain" description="Reverse transcriptase" evidence="10">
    <location>
        <begin position="1"/>
        <end position="266"/>
    </location>
</feature>